<reference evidence="3" key="1">
    <citation type="journal article" date="2012" name="Science">
        <title>The Paleozoic origin of enzymatic lignin decomposition reconstructed from 31 fungal genomes.</title>
        <authorList>
            <person name="Floudas D."/>
            <person name="Binder M."/>
            <person name="Riley R."/>
            <person name="Barry K."/>
            <person name="Blanchette R.A."/>
            <person name="Henrissat B."/>
            <person name="Martinez A.T."/>
            <person name="Otillar R."/>
            <person name="Spatafora J.W."/>
            <person name="Yadav J.S."/>
            <person name="Aerts A."/>
            <person name="Benoit I."/>
            <person name="Boyd A."/>
            <person name="Carlson A."/>
            <person name="Copeland A."/>
            <person name="Coutinho P.M."/>
            <person name="de Vries R.P."/>
            <person name="Ferreira P."/>
            <person name="Findley K."/>
            <person name="Foster B."/>
            <person name="Gaskell J."/>
            <person name="Glotzer D."/>
            <person name="Gorecki P."/>
            <person name="Heitman J."/>
            <person name="Hesse C."/>
            <person name="Hori C."/>
            <person name="Igarashi K."/>
            <person name="Jurgens J.A."/>
            <person name="Kallen N."/>
            <person name="Kersten P."/>
            <person name="Kohler A."/>
            <person name="Kuees U."/>
            <person name="Kumar T.K.A."/>
            <person name="Kuo A."/>
            <person name="LaButti K."/>
            <person name="Larrondo L.F."/>
            <person name="Lindquist E."/>
            <person name="Ling A."/>
            <person name="Lombard V."/>
            <person name="Lucas S."/>
            <person name="Lundell T."/>
            <person name="Martin R."/>
            <person name="McLaughlin D.J."/>
            <person name="Morgenstern I."/>
            <person name="Morin E."/>
            <person name="Murat C."/>
            <person name="Nagy L.G."/>
            <person name="Nolan M."/>
            <person name="Ohm R.A."/>
            <person name="Patyshakuliyeva A."/>
            <person name="Rokas A."/>
            <person name="Ruiz-Duenas F.J."/>
            <person name="Sabat G."/>
            <person name="Salamov A."/>
            <person name="Samejima M."/>
            <person name="Schmutz J."/>
            <person name="Slot J.C."/>
            <person name="St John F."/>
            <person name="Stenlid J."/>
            <person name="Sun H."/>
            <person name="Sun S."/>
            <person name="Syed K."/>
            <person name="Tsang A."/>
            <person name="Wiebenga A."/>
            <person name="Young D."/>
            <person name="Pisabarro A."/>
            <person name="Eastwood D.C."/>
            <person name="Martin F."/>
            <person name="Cullen D."/>
            <person name="Grigoriev I.V."/>
            <person name="Hibbett D.S."/>
        </authorList>
    </citation>
    <scope>NUCLEOTIDE SEQUENCE [LARGE SCALE GENOMIC DNA]</scope>
    <source>
        <strain evidence="3">RWD-64-598 SS2</strain>
    </source>
</reference>
<dbReference type="PANTHER" id="PTHR33112">
    <property type="entry name" value="DOMAIN PROTEIN, PUTATIVE-RELATED"/>
    <property type="match status" value="1"/>
</dbReference>
<keyword evidence="3" id="KW-1185">Reference proteome</keyword>
<dbReference type="InterPro" id="IPR010730">
    <property type="entry name" value="HET"/>
</dbReference>
<organism evidence="2 3">
    <name type="scientific">Coniophora puteana (strain RWD-64-598)</name>
    <name type="common">Brown rot fungus</name>
    <dbReference type="NCBI Taxonomy" id="741705"/>
    <lineage>
        <taxon>Eukaryota</taxon>
        <taxon>Fungi</taxon>
        <taxon>Dikarya</taxon>
        <taxon>Basidiomycota</taxon>
        <taxon>Agaricomycotina</taxon>
        <taxon>Agaricomycetes</taxon>
        <taxon>Agaricomycetidae</taxon>
        <taxon>Boletales</taxon>
        <taxon>Coniophorineae</taxon>
        <taxon>Coniophoraceae</taxon>
        <taxon>Coniophora</taxon>
    </lineage>
</organism>
<evidence type="ECO:0000313" key="2">
    <source>
        <dbReference type="EMBL" id="EIW85019.1"/>
    </source>
</evidence>
<dbReference type="KEGG" id="cput:CONPUDRAFT_141780"/>
<dbReference type="EMBL" id="JH711574">
    <property type="protein sequence ID" value="EIW85019.1"/>
    <property type="molecule type" value="Genomic_DNA"/>
</dbReference>
<evidence type="ECO:0000313" key="3">
    <source>
        <dbReference type="Proteomes" id="UP000053558"/>
    </source>
</evidence>
<evidence type="ECO:0000259" key="1">
    <source>
        <dbReference type="Pfam" id="PF06985"/>
    </source>
</evidence>
<proteinExistence type="predicted"/>
<protein>
    <recommendedName>
        <fullName evidence="1">Heterokaryon incompatibility domain-containing protein</fullName>
    </recommendedName>
</protein>
<dbReference type="PANTHER" id="PTHR33112:SF16">
    <property type="entry name" value="HETEROKARYON INCOMPATIBILITY DOMAIN-CONTAINING PROTEIN"/>
    <property type="match status" value="1"/>
</dbReference>
<sequence>MESDSSMIQSLVCDTCWDTVFSTEGWQTVLAGEQVSGHNGFSSGFSYKTNWSAIQIAAANGCNWCRLLTKPKSRQGGEYEVEVWAACDEDSDCTLGGEKMLRIVVDRSKSPDAPFYCQTRTGAKTVSGYGSHNQYYMYTSQDILLNSAFRRFVAARERITDVSSPESYQLALECLNHCIRTHHGCPPPQADVFLPDRVIDCFNPRKPKIVLTGGKHQGHYVTLSYVWGGPQPLTTTQNIDNYVNEGMDMSNFPQTIQDADSMKDKERQLGQMRYIYRNAFLTINVACASSSQEGFLARDRPQRYSNARIPYRCPDGKVGSVWIAKAHDFDPDNNRSYWEELEPAAYRGWCLQEKMLPPRSLVYASDTLKFHCQTETANIGHALCEPSTGRRLPGIIYQPRGPGGSDTPLSKEEQVAYRQAWLAVLFMYTVREISVPSDKLIALAGVAEQFHLVYHDEYLAGLWRRTLLLDLLWATQVATRRHPRPEKYRAPSWSWASINGIVGTKYLEATLGSMPSIRQAEILDCRVTLASEEAPFGEVREGILKLKGFKQEVALQSDTVGAVHLAKPGTYRHRIYGS</sequence>
<gene>
    <name evidence="2" type="ORF">CONPUDRAFT_141780</name>
</gene>
<accession>A0A5M3N0V0</accession>
<dbReference type="OMA" id="WASINGI"/>
<dbReference type="RefSeq" id="XP_007764649.1">
    <property type="nucleotide sequence ID" value="XM_007766459.1"/>
</dbReference>
<dbReference type="Proteomes" id="UP000053558">
    <property type="component" value="Unassembled WGS sequence"/>
</dbReference>
<feature type="domain" description="Heterokaryon incompatibility" evidence="1">
    <location>
        <begin position="257"/>
        <end position="353"/>
    </location>
</feature>
<dbReference type="OrthoDB" id="5125733at2759"/>
<comment type="caution">
    <text evidence="2">The sequence shown here is derived from an EMBL/GenBank/DDBJ whole genome shotgun (WGS) entry which is preliminary data.</text>
</comment>
<name>A0A5M3N0V0_CONPW</name>
<dbReference type="Pfam" id="PF06985">
    <property type="entry name" value="HET"/>
    <property type="match status" value="1"/>
</dbReference>
<dbReference type="GeneID" id="19201664"/>
<dbReference type="AlphaFoldDB" id="A0A5M3N0V0"/>